<evidence type="ECO:0000313" key="3">
    <source>
        <dbReference type="EMBL" id="MFC6315088.1"/>
    </source>
</evidence>
<dbReference type="InterPro" id="IPR009045">
    <property type="entry name" value="Zn_M74/Hedgehog-like"/>
</dbReference>
<evidence type="ECO:0000259" key="2">
    <source>
        <dbReference type="Pfam" id="PF02557"/>
    </source>
</evidence>
<dbReference type="GO" id="GO:0004180">
    <property type="term" value="F:carboxypeptidase activity"/>
    <property type="evidence" value="ECO:0007669"/>
    <property type="project" value="UniProtKB-KW"/>
</dbReference>
<keyword evidence="1" id="KW-1133">Transmembrane helix</keyword>
<keyword evidence="3" id="KW-0121">Carboxypeptidase</keyword>
<dbReference type="InterPro" id="IPR052179">
    <property type="entry name" value="DD-CPase-like"/>
</dbReference>
<protein>
    <submittedName>
        <fullName evidence="3">D-alanyl-D-alanine carboxypeptidase family protein</fullName>
    </submittedName>
</protein>
<evidence type="ECO:0000256" key="1">
    <source>
        <dbReference type="SAM" id="Phobius"/>
    </source>
</evidence>
<dbReference type="PANTHER" id="PTHR34385">
    <property type="entry name" value="D-ALANYL-D-ALANINE CARBOXYPEPTIDASE"/>
    <property type="match status" value="1"/>
</dbReference>
<gene>
    <name evidence="3" type="ORF">ACFQHW_05820</name>
</gene>
<dbReference type="Proteomes" id="UP001596310">
    <property type="component" value="Unassembled WGS sequence"/>
</dbReference>
<dbReference type="Pfam" id="PF02557">
    <property type="entry name" value="VanY"/>
    <property type="match status" value="1"/>
</dbReference>
<dbReference type="PANTHER" id="PTHR34385:SF1">
    <property type="entry name" value="PEPTIDOGLYCAN L-ALANYL-D-GLUTAMATE ENDOPEPTIDASE CWLK"/>
    <property type="match status" value="1"/>
</dbReference>
<accession>A0ABW1UPW8</accession>
<dbReference type="EMBL" id="JBHSSM010000015">
    <property type="protein sequence ID" value="MFC6315088.1"/>
    <property type="molecule type" value="Genomic_DNA"/>
</dbReference>
<evidence type="ECO:0000313" key="4">
    <source>
        <dbReference type="Proteomes" id="UP001596310"/>
    </source>
</evidence>
<keyword evidence="4" id="KW-1185">Reference proteome</keyword>
<keyword evidence="3" id="KW-0378">Hydrolase</keyword>
<dbReference type="InterPro" id="IPR003709">
    <property type="entry name" value="VanY-like_core_dom"/>
</dbReference>
<dbReference type="InterPro" id="IPR058193">
    <property type="entry name" value="VanY/YodJ_core_dom"/>
</dbReference>
<keyword evidence="1" id="KW-0812">Transmembrane</keyword>
<dbReference type="CDD" id="cd14852">
    <property type="entry name" value="LD-carboxypeptidase"/>
    <property type="match status" value="1"/>
</dbReference>
<proteinExistence type="predicted"/>
<dbReference type="Gene3D" id="3.30.1380.10">
    <property type="match status" value="1"/>
</dbReference>
<organism evidence="3 4">
    <name type="scientific">Lapidilactobacillus achengensis</name>
    <dbReference type="NCBI Taxonomy" id="2486000"/>
    <lineage>
        <taxon>Bacteria</taxon>
        <taxon>Bacillati</taxon>
        <taxon>Bacillota</taxon>
        <taxon>Bacilli</taxon>
        <taxon>Lactobacillales</taxon>
        <taxon>Lactobacillaceae</taxon>
        <taxon>Lapidilactobacillus</taxon>
    </lineage>
</organism>
<comment type="caution">
    <text evidence="3">The sequence shown here is derived from an EMBL/GenBank/DDBJ whole genome shotgun (WGS) entry which is preliminary data.</text>
</comment>
<reference evidence="4" key="1">
    <citation type="journal article" date="2019" name="Int. J. Syst. Evol. Microbiol.">
        <title>The Global Catalogue of Microorganisms (GCM) 10K type strain sequencing project: providing services to taxonomists for standard genome sequencing and annotation.</title>
        <authorList>
            <consortium name="The Broad Institute Genomics Platform"/>
            <consortium name="The Broad Institute Genome Sequencing Center for Infectious Disease"/>
            <person name="Wu L."/>
            <person name="Ma J."/>
        </authorList>
    </citation>
    <scope>NUCLEOTIDE SEQUENCE [LARGE SCALE GENOMIC DNA]</scope>
    <source>
        <strain evidence="4">CCM 8897</strain>
    </source>
</reference>
<name>A0ABW1UPW8_9LACO</name>
<feature type="domain" description="D-alanyl-D-alanine carboxypeptidase-like core" evidence="2">
    <location>
        <begin position="155"/>
        <end position="273"/>
    </location>
</feature>
<sequence length="301" mass="33783">MHSRYRQNKLIVSFCAVLLGLFVLLGIGLLLHDHQQHQVFASLDIQFSARETVPYGAKVTSADLINKMTPGAHLKKASKLNTKRPGRQELTFVISKNGVDKQVAHRVEVQAPEKLRRVKPYQLPKSGSVKASYYRDILLVNKTHPVPETFGGPNATAEQALLQLQDAARKAGYQMPQLSGYRSYATQQQLYQDYVQRDGVAAADRYSSRPGFSEHQTGLAYDVGVIDDQYGQTPAGQWLAQHCAQFGFIIRFPQGKEAETGYQYEPWHIRYLGVTVARQIMTKQITLEAYLDQVELLTTGS</sequence>
<feature type="transmembrane region" description="Helical" evidence="1">
    <location>
        <begin position="12"/>
        <end position="31"/>
    </location>
</feature>
<keyword evidence="1" id="KW-0472">Membrane</keyword>
<dbReference type="RefSeq" id="WP_164511042.1">
    <property type="nucleotide sequence ID" value="NZ_JBHSSM010000015.1"/>
</dbReference>
<dbReference type="SUPFAM" id="SSF55166">
    <property type="entry name" value="Hedgehog/DD-peptidase"/>
    <property type="match status" value="1"/>
</dbReference>
<keyword evidence="3" id="KW-0645">Protease</keyword>